<accession>A0A372IRW0</accession>
<evidence type="ECO:0000313" key="2">
    <source>
        <dbReference type="Proteomes" id="UP000264702"/>
    </source>
</evidence>
<dbReference type="EMBL" id="QVQT01000002">
    <property type="protein sequence ID" value="RFU17634.1"/>
    <property type="molecule type" value="Genomic_DNA"/>
</dbReference>
<gene>
    <name evidence="1" type="ORF">D0Y96_05755</name>
</gene>
<keyword evidence="2" id="KW-1185">Reference proteome</keyword>
<reference evidence="1 2" key="1">
    <citation type="submission" date="2018-08" db="EMBL/GenBank/DDBJ databases">
        <title>Acidipila sp. 4G-K13, an acidobacterium isolated from forest soil.</title>
        <authorList>
            <person name="Gao Z.-H."/>
            <person name="Qiu L.-H."/>
        </authorList>
    </citation>
    <scope>NUCLEOTIDE SEQUENCE [LARGE SCALE GENOMIC DNA]</scope>
    <source>
        <strain evidence="1 2">4G-K13</strain>
    </source>
</reference>
<name>A0A372IRW0_9BACT</name>
<sequence length="254" mass="28922">MRDVIFNELHDRERDSHWEYRSNAVTPSQNLVREQVETSQGPIFRVLERGGRTLDADQARQEEARLNEYVKSPGQIEHVQHEHEVDEERLAGIMKMLPKAFLFEYEGSATGDVVRIAFRPDPAFVPDGYEARVVHVLAGTLTVDQRLKRMIDMDGHLIERVDFGFGILGHVEKGGTFEIHRVQVSAERWKTSLVAVHIQGKVLLFKNVSKDQQETRSDFRPVPHDISLQQAKEMLDHQADASLPVEARLAAGGR</sequence>
<dbReference type="Proteomes" id="UP000264702">
    <property type="component" value="Unassembled WGS sequence"/>
</dbReference>
<proteinExistence type="predicted"/>
<comment type="caution">
    <text evidence="1">The sequence shown here is derived from an EMBL/GenBank/DDBJ whole genome shotgun (WGS) entry which is preliminary data.</text>
</comment>
<evidence type="ECO:0000313" key="1">
    <source>
        <dbReference type="EMBL" id="RFU17634.1"/>
    </source>
</evidence>
<protein>
    <submittedName>
        <fullName evidence="1">Uncharacterized protein</fullName>
    </submittedName>
</protein>
<dbReference type="AlphaFoldDB" id="A0A372IRW0"/>
<organism evidence="1 2">
    <name type="scientific">Paracidobacterium acidisoli</name>
    <dbReference type="NCBI Taxonomy" id="2303751"/>
    <lineage>
        <taxon>Bacteria</taxon>
        <taxon>Pseudomonadati</taxon>
        <taxon>Acidobacteriota</taxon>
        <taxon>Terriglobia</taxon>
        <taxon>Terriglobales</taxon>
        <taxon>Acidobacteriaceae</taxon>
        <taxon>Paracidobacterium</taxon>
    </lineage>
</organism>